<proteinExistence type="predicted"/>
<sequence>MAHANYPPRNQRARLTHFSLNIAAAVGHGRGAHLAEEFGTAVLSELRGRIL</sequence>
<reference evidence="2" key="1">
    <citation type="journal article" date="2019" name="Int. J. Syst. Evol. Microbiol.">
        <title>The Global Catalogue of Microorganisms (GCM) 10K type strain sequencing project: providing services to taxonomists for standard genome sequencing and annotation.</title>
        <authorList>
            <consortium name="The Broad Institute Genomics Platform"/>
            <consortium name="The Broad Institute Genome Sequencing Center for Infectious Disease"/>
            <person name="Wu L."/>
            <person name="Ma J."/>
        </authorList>
    </citation>
    <scope>NUCLEOTIDE SEQUENCE [LARGE SCALE GENOMIC DNA]</scope>
    <source>
        <strain evidence="2">CGMCC 4.7680</strain>
    </source>
</reference>
<keyword evidence="2" id="KW-1185">Reference proteome</keyword>
<accession>A0ABQ3KJZ9</accession>
<comment type="caution">
    <text evidence="1">The sequence shown here is derived from an EMBL/GenBank/DDBJ whole genome shotgun (WGS) entry which is preliminary data.</text>
</comment>
<protein>
    <submittedName>
        <fullName evidence="1">Uncharacterized protein</fullName>
    </submittedName>
</protein>
<dbReference type="EMBL" id="BNAW01000032">
    <property type="protein sequence ID" value="GHG31340.1"/>
    <property type="molecule type" value="Genomic_DNA"/>
</dbReference>
<dbReference type="Proteomes" id="UP000649955">
    <property type="component" value="Unassembled WGS sequence"/>
</dbReference>
<evidence type="ECO:0000313" key="1">
    <source>
        <dbReference type="EMBL" id="GHG31340.1"/>
    </source>
</evidence>
<organism evidence="1 2">
    <name type="scientific">Amycolatopsis bullii</name>
    <dbReference type="NCBI Taxonomy" id="941987"/>
    <lineage>
        <taxon>Bacteria</taxon>
        <taxon>Bacillati</taxon>
        <taxon>Actinomycetota</taxon>
        <taxon>Actinomycetes</taxon>
        <taxon>Pseudonocardiales</taxon>
        <taxon>Pseudonocardiaceae</taxon>
        <taxon>Amycolatopsis</taxon>
    </lineage>
</organism>
<evidence type="ECO:0000313" key="2">
    <source>
        <dbReference type="Proteomes" id="UP000649955"/>
    </source>
</evidence>
<gene>
    <name evidence="1" type="ORF">GCM10017567_59340</name>
</gene>
<name>A0ABQ3KJZ9_9PSEU</name>